<gene>
    <name evidence="1" type="ORF">GSBLH_T00003364001</name>
</gene>
<dbReference type="InParanoid" id="D8M6S6"/>
<name>D8M6S6_BLAHO</name>
<reference evidence="1" key="1">
    <citation type="submission" date="2010-02" db="EMBL/GenBank/DDBJ databases">
        <title>Sequencing and annotation of the Blastocystis hominis genome.</title>
        <authorList>
            <person name="Wincker P."/>
        </authorList>
    </citation>
    <scope>NUCLEOTIDE SEQUENCE</scope>
    <source>
        <strain evidence="1">Singapore isolate B</strain>
    </source>
</reference>
<dbReference type="OrthoDB" id="196783at2759"/>
<proteinExistence type="predicted"/>
<organism evidence="1">
    <name type="scientific">Blastocystis hominis</name>
    <dbReference type="NCBI Taxonomy" id="12968"/>
    <lineage>
        <taxon>Eukaryota</taxon>
        <taxon>Sar</taxon>
        <taxon>Stramenopiles</taxon>
        <taxon>Bigyra</taxon>
        <taxon>Opalozoa</taxon>
        <taxon>Opalinata</taxon>
        <taxon>Blastocystidae</taxon>
        <taxon>Blastocystis</taxon>
    </lineage>
</organism>
<dbReference type="GeneID" id="24920467"/>
<keyword evidence="2" id="KW-1185">Reference proteome</keyword>
<protein>
    <submittedName>
        <fullName evidence="1">Uncharacterized protein</fullName>
    </submittedName>
</protein>
<dbReference type="Proteomes" id="UP000008312">
    <property type="component" value="Unassembled WGS sequence"/>
</dbReference>
<evidence type="ECO:0000313" key="1">
    <source>
        <dbReference type="EMBL" id="CBK23494.2"/>
    </source>
</evidence>
<evidence type="ECO:0000313" key="2">
    <source>
        <dbReference type="Proteomes" id="UP000008312"/>
    </source>
</evidence>
<dbReference type="RefSeq" id="XP_012897542.1">
    <property type="nucleotide sequence ID" value="XM_013042088.1"/>
</dbReference>
<dbReference type="AlphaFoldDB" id="D8M6S6"/>
<accession>D8M6S6</accession>
<sequence>MIDPATSLDGETVEGYSMRRWGSTDWINGLRESGKKDRITFNNWKFWPNSFNAHRVMMYARSIHFKDVHNLALTIYNALRH</sequence>
<dbReference type="EMBL" id="FN668661">
    <property type="protein sequence ID" value="CBK23494.2"/>
    <property type="molecule type" value="Genomic_DNA"/>
</dbReference>